<feature type="coiled-coil region" evidence="2">
    <location>
        <begin position="95"/>
        <end position="126"/>
    </location>
</feature>
<dbReference type="InterPro" id="IPR006143">
    <property type="entry name" value="RND_pump_MFP"/>
</dbReference>
<dbReference type="GO" id="GO:0015562">
    <property type="term" value="F:efflux transmembrane transporter activity"/>
    <property type="evidence" value="ECO:0007669"/>
    <property type="project" value="TreeGrafter"/>
</dbReference>
<dbReference type="OrthoDB" id="2015187at2"/>
<dbReference type="Gene3D" id="2.40.30.170">
    <property type="match status" value="1"/>
</dbReference>
<sequence>MTKKFLIMMIILTTFQIGLGGCRETGERNEERRVAVEVAPVKRSSIVEEITIAAKLQPLNNIMIIPKAPGLEVTKLAVNVGDTVKEGDFLFELDKTLIRRQVEATRKSYEQAQNNYRIQKQQMEKMAEFTPSIPTSMITNGRNPQIPQGDMSQDSLLTAEVQLEQTRLAYVNALEQLDEMEYYAPVNGIVTQNNLLENQMAMNTQPALIISNVDQLKMDLYVTKALYNTLHLGKEMVFFTENEEHKGKVTIVNDVADLRTNLHYVQILVDNREKKLLAGSLCKLKMEREKNQDTLIIPKKAIFFEGDIPTVYIEDQERAIKRQVELGIDGGEMIEAIKGVQEGEMVITKGQHYIDENTSLIVTRGDDDEDT</sequence>
<dbReference type="GO" id="GO:1990281">
    <property type="term" value="C:efflux pump complex"/>
    <property type="evidence" value="ECO:0007669"/>
    <property type="project" value="TreeGrafter"/>
</dbReference>
<dbReference type="PROSITE" id="PS51257">
    <property type="entry name" value="PROKAR_LIPOPROTEIN"/>
    <property type="match status" value="1"/>
</dbReference>
<dbReference type="AlphaFoldDB" id="A0A239H5B4"/>
<proteinExistence type="inferred from homology"/>
<evidence type="ECO:0000313" key="3">
    <source>
        <dbReference type="EMBL" id="SNS76361.1"/>
    </source>
</evidence>
<evidence type="ECO:0000313" key="4">
    <source>
        <dbReference type="Proteomes" id="UP000198304"/>
    </source>
</evidence>
<gene>
    <name evidence="3" type="ORF">SAMN05446037_102020</name>
</gene>
<evidence type="ECO:0000256" key="2">
    <source>
        <dbReference type="SAM" id="Coils"/>
    </source>
</evidence>
<reference evidence="3 4" key="1">
    <citation type="submission" date="2017-06" db="EMBL/GenBank/DDBJ databases">
        <authorList>
            <person name="Kim H.J."/>
            <person name="Triplett B.A."/>
        </authorList>
    </citation>
    <scope>NUCLEOTIDE SEQUENCE [LARGE SCALE GENOMIC DNA]</scope>
    <source>
        <strain evidence="3 4">SCA</strain>
    </source>
</reference>
<dbReference type="PANTHER" id="PTHR30469">
    <property type="entry name" value="MULTIDRUG RESISTANCE PROTEIN MDTA"/>
    <property type="match status" value="1"/>
</dbReference>
<dbReference type="Gene3D" id="2.40.420.20">
    <property type="match status" value="1"/>
</dbReference>
<dbReference type="NCBIfam" id="TIGR01730">
    <property type="entry name" value="RND_mfp"/>
    <property type="match status" value="1"/>
</dbReference>
<dbReference type="RefSeq" id="WP_089284072.1">
    <property type="nucleotide sequence ID" value="NZ_FZOJ01000020.1"/>
</dbReference>
<organism evidence="3 4">
    <name type="scientific">Anaerovirgula multivorans</name>
    <dbReference type="NCBI Taxonomy" id="312168"/>
    <lineage>
        <taxon>Bacteria</taxon>
        <taxon>Bacillati</taxon>
        <taxon>Bacillota</taxon>
        <taxon>Clostridia</taxon>
        <taxon>Peptostreptococcales</taxon>
        <taxon>Natronincolaceae</taxon>
        <taxon>Anaerovirgula</taxon>
    </lineage>
</organism>
<accession>A0A239H5B4</accession>
<dbReference type="SUPFAM" id="SSF111369">
    <property type="entry name" value="HlyD-like secretion proteins"/>
    <property type="match status" value="1"/>
</dbReference>
<keyword evidence="4" id="KW-1185">Reference proteome</keyword>
<dbReference type="Gene3D" id="2.40.50.100">
    <property type="match status" value="1"/>
</dbReference>
<dbReference type="PANTHER" id="PTHR30469:SF15">
    <property type="entry name" value="HLYD FAMILY OF SECRETION PROTEINS"/>
    <property type="match status" value="1"/>
</dbReference>
<evidence type="ECO:0000256" key="1">
    <source>
        <dbReference type="ARBA" id="ARBA00009477"/>
    </source>
</evidence>
<name>A0A239H5B4_9FIRM</name>
<dbReference type="EMBL" id="FZOJ01000020">
    <property type="protein sequence ID" value="SNS76361.1"/>
    <property type="molecule type" value="Genomic_DNA"/>
</dbReference>
<comment type="similarity">
    <text evidence="1">Belongs to the membrane fusion protein (MFP) (TC 8.A.1) family.</text>
</comment>
<dbReference type="Proteomes" id="UP000198304">
    <property type="component" value="Unassembled WGS sequence"/>
</dbReference>
<keyword evidence="2" id="KW-0175">Coiled coil</keyword>
<protein>
    <submittedName>
        <fullName evidence="3">RND family efflux transporter, MFP subunit</fullName>
    </submittedName>
</protein>
<dbReference type="Gene3D" id="1.10.287.470">
    <property type="entry name" value="Helix hairpin bin"/>
    <property type="match status" value="1"/>
</dbReference>